<gene>
    <name evidence="1" type="ORF">ADL29_12185</name>
</gene>
<protein>
    <submittedName>
        <fullName evidence="1">Uncharacterized protein</fullName>
    </submittedName>
</protein>
<evidence type="ECO:0000313" key="2">
    <source>
        <dbReference type="Proteomes" id="UP000037982"/>
    </source>
</evidence>
<proteinExistence type="predicted"/>
<sequence length="148" mass="15755">MIVPKLADQVAGWDLLSQTIDGLTSRIALRDPSANSHPGKEPLAKLIGSGHHATPVPGDLPPVASKWVESTFLQLRAGQFHFNRIAVVDFSQVCDAINPQGSGSSADNDKKPLALSAGVHLGRTGSRGLRSHHIAVKIRRCEALKVTT</sequence>
<dbReference type="PATRIC" id="fig|66876.3.peg.2664"/>
<reference evidence="2" key="1">
    <citation type="submission" date="2015-07" db="EMBL/GenBank/DDBJ databases">
        <authorList>
            <person name="Ju K.-S."/>
            <person name="Doroghazi J.R."/>
            <person name="Metcalf W.W."/>
        </authorList>
    </citation>
    <scope>NUCLEOTIDE SEQUENCE [LARGE SCALE GENOMIC DNA]</scope>
    <source>
        <strain evidence="2">NRRL ISP-5002</strain>
    </source>
</reference>
<name>A0A0N0H1J1_9ACTN</name>
<dbReference type="Proteomes" id="UP000037982">
    <property type="component" value="Unassembled WGS sequence"/>
</dbReference>
<accession>A0A0N0H1J1</accession>
<comment type="caution">
    <text evidence="1">The sequence shown here is derived from an EMBL/GenBank/DDBJ whole genome shotgun (WGS) entry which is preliminary data.</text>
</comment>
<dbReference type="RefSeq" id="WP_053923676.1">
    <property type="nucleotide sequence ID" value="NZ_LGKG01000101.1"/>
</dbReference>
<dbReference type="EMBL" id="LGKG01000101">
    <property type="protein sequence ID" value="KPC64280.1"/>
    <property type="molecule type" value="Genomic_DNA"/>
</dbReference>
<evidence type="ECO:0000313" key="1">
    <source>
        <dbReference type="EMBL" id="KPC64280.1"/>
    </source>
</evidence>
<organism evidence="1 2">
    <name type="scientific">Streptomyces chattanoogensis</name>
    <dbReference type="NCBI Taxonomy" id="66876"/>
    <lineage>
        <taxon>Bacteria</taxon>
        <taxon>Bacillati</taxon>
        <taxon>Actinomycetota</taxon>
        <taxon>Actinomycetes</taxon>
        <taxon>Kitasatosporales</taxon>
        <taxon>Streptomycetaceae</taxon>
        <taxon>Streptomyces</taxon>
    </lineage>
</organism>
<dbReference type="AlphaFoldDB" id="A0A0N0H1J1"/>
<keyword evidence="2" id="KW-1185">Reference proteome</keyword>